<gene>
    <name evidence="4" type="ORF">MUK42_06312</name>
</gene>
<keyword evidence="5" id="KW-1185">Reference proteome</keyword>
<evidence type="ECO:0000256" key="2">
    <source>
        <dbReference type="ARBA" id="ARBA00023054"/>
    </source>
</evidence>
<comment type="similarity">
    <text evidence="1">Belongs to the FPP family.</text>
</comment>
<dbReference type="OrthoDB" id="1917992at2759"/>
<feature type="coiled-coil region" evidence="3">
    <location>
        <begin position="195"/>
        <end position="222"/>
    </location>
</feature>
<evidence type="ECO:0000313" key="4">
    <source>
        <dbReference type="EMBL" id="URE22167.1"/>
    </source>
</evidence>
<accession>A0A9E7H206</accession>
<feature type="coiled-coil region" evidence="3">
    <location>
        <begin position="955"/>
        <end position="1106"/>
    </location>
</feature>
<reference evidence="4" key="1">
    <citation type="submission" date="2022-05" db="EMBL/GenBank/DDBJ databases">
        <title>The Musa troglodytarum L. genome provides insights into the mechanism of non-climacteric behaviour and enrichment of carotenoids.</title>
        <authorList>
            <person name="Wang J."/>
        </authorList>
    </citation>
    <scope>NUCLEOTIDE SEQUENCE</scope>
    <source>
        <tissue evidence="4">Leaf</tissue>
    </source>
</reference>
<dbReference type="AlphaFoldDB" id="A0A9E7H206"/>
<evidence type="ECO:0000256" key="1">
    <source>
        <dbReference type="ARBA" id="ARBA00005921"/>
    </source>
</evidence>
<dbReference type="PANTHER" id="PTHR31580">
    <property type="entry name" value="FILAMENT-LIKE PLANT PROTEIN 4"/>
    <property type="match status" value="1"/>
</dbReference>
<proteinExistence type="inferred from homology"/>
<evidence type="ECO:0000313" key="5">
    <source>
        <dbReference type="Proteomes" id="UP001055439"/>
    </source>
</evidence>
<dbReference type="Pfam" id="PF05911">
    <property type="entry name" value="FPP"/>
    <property type="match status" value="1"/>
</dbReference>
<sequence length="1267" mass="142358">MPKSVMFLGNYTYPVLLWMPMQLLQQLLLGTLVDPPIHRPWQWSPSGPYGSVVSRSVTHGRHEVGFHHLAKRLTEATKQGDPDQLFLSSYRTENFTFTLASACGATLTRRDTACVLVASFTTRDLRTWHTYPTASTLALDLLPPLALLCSPVPSKPKAPSSASMVCSAFTTPSPFRTCRVMDSKTWLWKKKSSEKNIEKEKTLELERSLEDLNEQLSSVRTESSAKDDLLAGQAKVAEEAIAGWQKVEAEALSLKQQLDDALLQKKTAEERVVNRDIALKQCMQQLHAVKEEQQFIITNAALKISREQEKTRTSEQKLVETNKRLADLVVENGNLNRILDVKEQLLKELSESKSKSEANFADVKSRVDSSEKLNDSLKYELCMLQKELEIRNEEREFNHRSSNAAHRQHLESVKKIAKLEMECQRLRVMVSKRLPGPTALAKMKSEVEMLGSNSIEMRKKKSTSTNEAFNIKDNILEGSHNASNKSGASLVERLRSIEYENKILKESLTKKNSELQASHIMLARTTSNLSQVEKKFEELSKGQACSELARNSPATYDLPLSSISEHGGNEDDISCGDPWAYTTLISELEHFKGGKPNASSCKSAGISELSLMDDFVEMEKLAVVSADKYLESSLSTLGDSNSCVTTKESCTGLDLSEATGKELVPIKDLSRCSEENNENQVRYVSFENQPSWLQDILRVIIQKHHIMQKSLNAILDDVRVALGVWNYSTEAKHKDVLYCSDNLLQPKHISSYAFDGTINTGILNAKSGSQLRQSNLEKSVCKLIELVEGIIQRNIKNKMGQCVLSGDNESTFTHSRSASANEYVARAFLWESSELNVVLQNFVTVCSRMLNGKFDLQQFTSQVTSTLDWIINHCFSLQDVSDMKETIRKQFDADESYRDNELKAVIYPAKKVGKRDAYEEFNITEERKRPLLSASNGLNNSSRIDDMESKVKDENEHLRYEIMSMELRRKDLEEKLKTFSDKDETLVAQLRKSEKNSANLQVELAALRESKGQIEDQIINQKLINEDLGTQLTVAKAELNEARQKFSTLEVELEEKSNCCEELEATCLELQLQLESASSKETPKYIMRQEEKKIQAECDIVAASEKLAACQETILNLGKQLKALASPRDAPLFDKVTLSPATKSNHRLQLLDHLRAENHANPEETRSPNTKEIICTEAPKPPAAASKNHSAGSLYEHKIHTNHGHRSSIRSIIQLSPEKSPGMLCGFEVSDKHKGGTDPGMLLVAPKRQKGGARFLRKLLLGRKKKQ</sequence>
<name>A0A9E7H206_9LILI</name>
<dbReference type="Proteomes" id="UP001055439">
    <property type="component" value="Chromosome 8"/>
</dbReference>
<dbReference type="PANTHER" id="PTHR31580:SF22">
    <property type="entry name" value="FILAMENT-LIKE PLANT PROTEIN 7"/>
    <property type="match status" value="1"/>
</dbReference>
<dbReference type="EMBL" id="CP097510">
    <property type="protein sequence ID" value="URE22167.1"/>
    <property type="molecule type" value="Genomic_DNA"/>
</dbReference>
<dbReference type="InterPro" id="IPR008587">
    <property type="entry name" value="FPP_plant"/>
</dbReference>
<evidence type="ECO:0000256" key="3">
    <source>
        <dbReference type="SAM" id="Coils"/>
    </source>
</evidence>
<protein>
    <submittedName>
        <fullName evidence="4">Plant protein</fullName>
    </submittedName>
</protein>
<organism evidence="4 5">
    <name type="scientific">Musa troglodytarum</name>
    <name type="common">fe'i banana</name>
    <dbReference type="NCBI Taxonomy" id="320322"/>
    <lineage>
        <taxon>Eukaryota</taxon>
        <taxon>Viridiplantae</taxon>
        <taxon>Streptophyta</taxon>
        <taxon>Embryophyta</taxon>
        <taxon>Tracheophyta</taxon>
        <taxon>Spermatophyta</taxon>
        <taxon>Magnoliopsida</taxon>
        <taxon>Liliopsida</taxon>
        <taxon>Zingiberales</taxon>
        <taxon>Musaceae</taxon>
        <taxon>Musa</taxon>
    </lineage>
</organism>
<keyword evidence="2 3" id="KW-0175">Coiled coil</keyword>